<sequence length="172" mass="18790">MTTSTDADVAVASLHAMGSGTKADFRPLYTEDAVNREALAEPPEARGTGPAALFAYALWLRAAFSDLAWEIHEVVHDGELVVIHSTMSGRQTGLFVSYGPDAKVAAAFPPRGRSFAVTQTHWLRMRDGRVAEHWANRDDLGMGQQLGWTPPTPLYLGRMLLATRRERSKAAA</sequence>
<reference evidence="2" key="1">
    <citation type="submission" date="2015-12" db="EMBL/GenBank/DDBJ databases">
        <authorList>
            <person name="Nair G.R."/>
            <person name="Kaur G."/>
            <person name="Mayilraj S."/>
        </authorList>
    </citation>
    <scope>NUCLEOTIDE SEQUENCE [LARGE SCALE GENOMIC DNA]</scope>
    <source>
        <strain evidence="2">CD08_7</strain>
    </source>
</reference>
<protein>
    <recommendedName>
        <fullName evidence="3">Ester cyclase</fullName>
    </recommendedName>
</protein>
<keyword evidence="2" id="KW-1185">Reference proteome</keyword>
<dbReference type="OrthoDB" id="129343at2"/>
<dbReference type="Proteomes" id="UP000054023">
    <property type="component" value="Unassembled WGS sequence"/>
</dbReference>
<dbReference type="EMBL" id="LQBM01000001">
    <property type="protein sequence ID" value="KUG60224.1"/>
    <property type="molecule type" value="Genomic_DNA"/>
</dbReference>
<dbReference type="PANTHER" id="PTHR38436">
    <property type="entry name" value="POLYKETIDE CYCLASE SNOAL-LIKE DOMAIN"/>
    <property type="match status" value="1"/>
</dbReference>
<gene>
    <name evidence="1" type="ORF">AVL63_07345</name>
</gene>
<comment type="caution">
    <text evidence="1">The sequence shown here is derived from an EMBL/GenBank/DDBJ whole genome shotgun (WGS) entry which is preliminary data.</text>
</comment>
<evidence type="ECO:0000313" key="1">
    <source>
        <dbReference type="EMBL" id="KUG60224.1"/>
    </source>
</evidence>
<name>A0A0W8IKN7_9MICC</name>
<organism evidence="1 2">
    <name type="scientific">Nesterenkonia jeotgali</name>
    <dbReference type="NCBI Taxonomy" id="317018"/>
    <lineage>
        <taxon>Bacteria</taxon>
        <taxon>Bacillati</taxon>
        <taxon>Actinomycetota</taxon>
        <taxon>Actinomycetes</taxon>
        <taxon>Micrococcales</taxon>
        <taxon>Micrococcaceae</taxon>
        <taxon>Nesterenkonia</taxon>
    </lineage>
</organism>
<proteinExistence type="predicted"/>
<evidence type="ECO:0000313" key="2">
    <source>
        <dbReference type="Proteomes" id="UP000054023"/>
    </source>
</evidence>
<dbReference type="GO" id="GO:0030638">
    <property type="term" value="P:polyketide metabolic process"/>
    <property type="evidence" value="ECO:0007669"/>
    <property type="project" value="InterPro"/>
</dbReference>
<dbReference type="PANTHER" id="PTHR38436:SF1">
    <property type="entry name" value="ESTER CYCLASE"/>
    <property type="match status" value="1"/>
</dbReference>
<dbReference type="InterPro" id="IPR009959">
    <property type="entry name" value="Cyclase_SnoaL-like"/>
</dbReference>
<dbReference type="RefSeq" id="WP_058887677.1">
    <property type="nucleotide sequence ID" value="NZ_LQBM01000001.1"/>
</dbReference>
<evidence type="ECO:0008006" key="3">
    <source>
        <dbReference type="Google" id="ProtNLM"/>
    </source>
</evidence>
<dbReference type="Gene3D" id="3.10.450.50">
    <property type="match status" value="1"/>
</dbReference>
<dbReference type="Pfam" id="PF07366">
    <property type="entry name" value="SnoaL"/>
    <property type="match status" value="1"/>
</dbReference>
<dbReference type="STRING" id="317018.AVL63_07345"/>
<accession>A0A0W8IKN7</accession>
<dbReference type="InterPro" id="IPR032710">
    <property type="entry name" value="NTF2-like_dom_sf"/>
</dbReference>
<dbReference type="SUPFAM" id="SSF54427">
    <property type="entry name" value="NTF2-like"/>
    <property type="match status" value="1"/>
</dbReference>
<dbReference type="AlphaFoldDB" id="A0A0W8IKN7"/>